<evidence type="ECO:0000256" key="3">
    <source>
        <dbReference type="SAM" id="MobiDB-lite"/>
    </source>
</evidence>
<keyword evidence="7" id="KW-1185">Reference proteome</keyword>
<organism evidence="6 7">
    <name type="scientific">Jimgerdemannia flammicorona</name>
    <dbReference type="NCBI Taxonomy" id="994334"/>
    <lineage>
        <taxon>Eukaryota</taxon>
        <taxon>Fungi</taxon>
        <taxon>Fungi incertae sedis</taxon>
        <taxon>Mucoromycota</taxon>
        <taxon>Mucoromycotina</taxon>
        <taxon>Endogonomycetes</taxon>
        <taxon>Endogonales</taxon>
        <taxon>Endogonaceae</taxon>
        <taxon>Jimgerdemannia</taxon>
    </lineage>
</organism>
<feature type="region of interest" description="Disordered" evidence="3">
    <location>
        <begin position="83"/>
        <end position="113"/>
    </location>
</feature>
<evidence type="ECO:0000256" key="4">
    <source>
        <dbReference type="SAM" id="Phobius"/>
    </source>
</evidence>
<gene>
    <name evidence="6" type="ORF">BC936DRAFT_147079</name>
</gene>
<dbReference type="InterPro" id="IPR001452">
    <property type="entry name" value="SH3_domain"/>
</dbReference>
<dbReference type="InterPro" id="IPR036028">
    <property type="entry name" value="SH3-like_dom_sf"/>
</dbReference>
<dbReference type="PROSITE" id="PS50002">
    <property type="entry name" value="SH3"/>
    <property type="match status" value="1"/>
</dbReference>
<evidence type="ECO:0000256" key="2">
    <source>
        <dbReference type="PROSITE-ProRule" id="PRU00192"/>
    </source>
</evidence>
<feature type="domain" description="SH3" evidence="5">
    <location>
        <begin position="126"/>
        <end position="187"/>
    </location>
</feature>
<feature type="region of interest" description="Disordered" evidence="3">
    <location>
        <begin position="255"/>
        <end position="384"/>
    </location>
</feature>
<accession>A0A433D6A1</accession>
<keyword evidence="4" id="KW-1133">Transmembrane helix</keyword>
<dbReference type="AlphaFoldDB" id="A0A433D6A1"/>
<dbReference type="SUPFAM" id="SSF50044">
    <property type="entry name" value="SH3-domain"/>
    <property type="match status" value="1"/>
</dbReference>
<sequence length="384" mass="40909">MCLYCKSNSVDSCCNNINSQCPNQNKALSSGAIAGIVMGSIAAAALLAFGFIFFNKHKRRGHRISGYRAPYHHSSLVVAYLKSPSRTPSPEDDRDREIDPSTSNDNRESSMTSIENPAMVDFSEPEFSGYFVVKHPYVPQIQDELLLRPDDIVTIHIEFDDGWALGINRSLGLRGAFPLVCIASARPELVDQISVDSPEELEGYDTPLRSTAEDTLGRDALFSGDLSTSTGANTSAKSTAAQLVKRSLTLHTTNLALSTTHSPTAATDIPRRASSVRGHSSNTTTPHSGPSPITSSINLHQPSPARLRQHGSGVTGTGGGLTGEGGGGGADDPIEMQFTPHRSELQDSSNAGSTRSSGEEYSEGGRSNLDVSSPTSQTGLTFRK</sequence>
<comment type="caution">
    <text evidence="6">The sequence shown here is derived from an EMBL/GenBank/DDBJ whole genome shotgun (WGS) entry which is preliminary data.</text>
</comment>
<proteinExistence type="predicted"/>
<dbReference type="Proteomes" id="UP000268093">
    <property type="component" value="Unassembled WGS sequence"/>
</dbReference>
<evidence type="ECO:0000256" key="1">
    <source>
        <dbReference type="ARBA" id="ARBA00022443"/>
    </source>
</evidence>
<dbReference type="SMART" id="SM00326">
    <property type="entry name" value="SH3"/>
    <property type="match status" value="1"/>
</dbReference>
<dbReference type="Gene3D" id="2.30.30.40">
    <property type="entry name" value="SH3 Domains"/>
    <property type="match status" value="1"/>
</dbReference>
<dbReference type="OrthoDB" id="5340910at2759"/>
<feature type="compositionally biased region" description="Basic and acidic residues" evidence="3">
    <location>
        <begin position="89"/>
        <end position="99"/>
    </location>
</feature>
<keyword evidence="1 2" id="KW-0728">SH3 domain</keyword>
<feature type="transmembrane region" description="Helical" evidence="4">
    <location>
        <begin position="32"/>
        <end position="54"/>
    </location>
</feature>
<feature type="compositionally biased region" description="Polar residues" evidence="3">
    <location>
        <begin position="255"/>
        <end position="265"/>
    </location>
</feature>
<dbReference type="Pfam" id="PF14604">
    <property type="entry name" value="SH3_9"/>
    <property type="match status" value="1"/>
</dbReference>
<keyword evidence="4" id="KW-0812">Transmembrane</keyword>
<dbReference type="EMBL" id="RBNI01005991">
    <property type="protein sequence ID" value="RUP46333.1"/>
    <property type="molecule type" value="Genomic_DNA"/>
</dbReference>
<reference evidence="6 7" key="1">
    <citation type="journal article" date="2018" name="New Phytol.">
        <title>Phylogenomics of Endogonaceae and evolution of mycorrhizas within Mucoromycota.</title>
        <authorList>
            <person name="Chang Y."/>
            <person name="Desiro A."/>
            <person name="Na H."/>
            <person name="Sandor L."/>
            <person name="Lipzen A."/>
            <person name="Clum A."/>
            <person name="Barry K."/>
            <person name="Grigoriev I.V."/>
            <person name="Martin F.M."/>
            <person name="Stajich J.E."/>
            <person name="Smith M.E."/>
            <person name="Bonito G."/>
            <person name="Spatafora J.W."/>
        </authorList>
    </citation>
    <scope>NUCLEOTIDE SEQUENCE [LARGE SCALE GENOMIC DNA]</scope>
    <source>
        <strain evidence="6 7">GMNB39</strain>
    </source>
</reference>
<evidence type="ECO:0000313" key="6">
    <source>
        <dbReference type="EMBL" id="RUP46333.1"/>
    </source>
</evidence>
<evidence type="ECO:0000259" key="5">
    <source>
        <dbReference type="PROSITE" id="PS50002"/>
    </source>
</evidence>
<evidence type="ECO:0000313" key="7">
    <source>
        <dbReference type="Proteomes" id="UP000268093"/>
    </source>
</evidence>
<feature type="compositionally biased region" description="Polar residues" evidence="3">
    <location>
        <begin position="277"/>
        <end position="301"/>
    </location>
</feature>
<feature type="compositionally biased region" description="Gly residues" evidence="3">
    <location>
        <begin position="313"/>
        <end position="330"/>
    </location>
</feature>
<keyword evidence="4" id="KW-0472">Membrane</keyword>
<name>A0A433D6A1_9FUNG</name>
<protein>
    <recommendedName>
        <fullName evidence="5">SH3 domain-containing protein</fullName>
    </recommendedName>
</protein>
<feature type="compositionally biased region" description="Polar residues" evidence="3">
    <location>
        <begin position="100"/>
        <end position="113"/>
    </location>
</feature>
<feature type="compositionally biased region" description="Polar residues" evidence="3">
    <location>
        <begin position="369"/>
        <end position="384"/>
    </location>
</feature>